<dbReference type="PANTHER" id="PTHR33375:SF1">
    <property type="entry name" value="CHROMOSOME-PARTITIONING PROTEIN PARB-RELATED"/>
    <property type="match status" value="1"/>
</dbReference>
<dbReference type="GO" id="GO:0005694">
    <property type="term" value="C:chromosome"/>
    <property type="evidence" value="ECO:0007669"/>
    <property type="project" value="TreeGrafter"/>
</dbReference>
<organism evidence="3 4">
    <name type="scientific">Rhodovulum sulfidophilum</name>
    <name type="common">Rhodobacter sulfidophilus</name>
    <dbReference type="NCBI Taxonomy" id="35806"/>
    <lineage>
        <taxon>Bacteria</taxon>
        <taxon>Pseudomonadati</taxon>
        <taxon>Pseudomonadota</taxon>
        <taxon>Alphaproteobacteria</taxon>
        <taxon>Rhodobacterales</taxon>
        <taxon>Paracoccaceae</taxon>
        <taxon>Rhodovulum</taxon>
    </lineage>
</organism>
<dbReference type="EMBL" id="AP014803">
    <property type="protein sequence ID" value="BAQ71646.1"/>
    <property type="molecule type" value="Genomic_DNA"/>
</dbReference>
<feature type="domain" description="ParB-like N-terminal" evidence="2">
    <location>
        <begin position="64"/>
        <end position="163"/>
    </location>
</feature>
<keyword evidence="3" id="KW-0614">Plasmid</keyword>
<evidence type="ECO:0000313" key="3">
    <source>
        <dbReference type="EMBL" id="BAQ71646.1"/>
    </source>
</evidence>
<protein>
    <submittedName>
        <fullName evidence="3">ParB-like protein</fullName>
    </submittedName>
</protein>
<geneLocation type="plasmid" evidence="4">
    <name>Plasmid3 DNA</name>
</geneLocation>
<dbReference type="Pfam" id="PF02195">
    <property type="entry name" value="ParB_N"/>
    <property type="match status" value="1"/>
</dbReference>
<reference evidence="3 4" key="1">
    <citation type="submission" date="2015-02" db="EMBL/GenBank/DDBJ databases">
        <title>Genome sequene of Rhodovulum sulfidophilum DSM 2351.</title>
        <authorList>
            <person name="Nagao N."/>
        </authorList>
    </citation>
    <scope>NUCLEOTIDE SEQUENCE [LARGE SCALE GENOMIC DNA]</scope>
    <source>
        <strain evidence="3 4">DSM 2351</strain>
        <plasmid evidence="4">Plasmid Plasmid3 DNA</plasmid>
    </source>
</reference>
<dbReference type="AlphaFoldDB" id="A0A0D6B9B6"/>
<dbReference type="GO" id="GO:0007059">
    <property type="term" value="P:chromosome segregation"/>
    <property type="evidence" value="ECO:0007669"/>
    <property type="project" value="TreeGrafter"/>
</dbReference>
<name>A0A0D6B9B6_RHOSU</name>
<evidence type="ECO:0000313" key="4">
    <source>
        <dbReference type="Proteomes" id="UP000064912"/>
    </source>
</evidence>
<dbReference type="InterPro" id="IPR003115">
    <property type="entry name" value="ParB_N"/>
</dbReference>
<proteinExistence type="predicted"/>
<dbReference type="SMART" id="SM00470">
    <property type="entry name" value="ParB"/>
    <property type="match status" value="1"/>
</dbReference>
<dbReference type="InterPro" id="IPR050336">
    <property type="entry name" value="Chromosome_partition/occlusion"/>
</dbReference>
<evidence type="ECO:0000256" key="1">
    <source>
        <dbReference type="SAM" id="MobiDB-lite"/>
    </source>
</evidence>
<dbReference type="Proteomes" id="UP000064912">
    <property type="component" value="Plasmid Plasmid3"/>
</dbReference>
<dbReference type="SUPFAM" id="SSF110849">
    <property type="entry name" value="ParB/Sulfiredoxin"/>
    <property type="match status" value="1"/>
</dbReference>
<sequence>MARRKRLSPITGPAEDTGSVPPGPIPAIARPPVAEIAAASASQAALEQLADEVAVARREGRMVMSLPLEAIEAGHLLRDRMHHDAEDMAALKASLAARGQQTPIEVTDLGQGRFGLISGARRLAALSELAAETGEPRFGKVLCLLRSPEGAAEAYLAMVEENEIRTDLSFYERGRLVAEAVRMGLFADPATAVKGLFGNAPPARRSKILSFVALHRALGTALRFPTAIPEKLGLAIVAGLKADPKLADRLGATLAKAQPADAEAERRLIERALRKAPAAAGPRGREVAPGIRLEARKGRLVLSGAGVGPELAEALEAFLAARDPLE</sequence>
<dbReference type="Gene3D" id="3.90.1530.30">
    <property type="match status" value="1"/>
</dbReference>
<evidence type="ECO:0000259" key="2">
    <source>
        <dbReference type="SMART" id="SM00470"/>
    </source>
</evidence>
<dbReference type="PANTHER" id="PTHR33375">
    <property type="entry name" value="CHROMOSOME-PARTITIONING PROTEIN PARB-RELATED"/>
    <property type="match status" value="1"/>
</dbReference>
<dbReference type="InterPro" id="IPR036086">
    <property type="entry name" value="ParB/Sulfiredoxin_sf"/>
</dbReference>
<dbReference type="PATRIC" id="fig|35806.4.peg.4650"/>
<accession>A0A0D6B9B6</accession>
<gene>
    <name evidence="3" type="ORF">NHU_04533</name>
</gene>
<feature type="region of interest" description="Disordered" evidence="1">
    <location>
        <begin position="1"/>
        <end position="24"/>
    </location>
</feature>
<dbReference type="KEGG" id="rsu:NHU_04533"/>